<proteinExistence type="predicted"/>
<sequence length="39" mass="4373">MFGDWKISILSTITNWKYEYYDNSPLERGALACGVAGVC</sequence>
<dbReference type="AlphaFoldDB" id="A0A839SIF7"/>
<accession>A0A839SIF7</accession>
<name>A0A839SIF7_9SPHI</name>
<gene>
    <name evidence="1" type="ORF">FHS11_003492</name>
</gene>
<evidence type="ECO:0000313" key="1">
    <source>
        <dbReference type="EMBL" id="MBB3057064.1"/>
    </source>
</evidence>
<organism evidence="1 2">
    <name type="scientific">Mucilaginibacter gotjawali</name>
    <dbReference type="NCBI Taxonomy" id="1550579"/>
    <lineage>
        <taxon>Bacteria</taxon>
        <taxon>Pseudomonadati</taxon>
        <taxon>Bacteroidota</taxon>
        <taxon>Sphingobacteriia</taxon>
        <taxon>Sphingobacteriales</taxon>
        <taxon>Sphingobacteriaceae</taxon>
        <taxon>Mucilaginibacter</taxon>
    </lineage>
</organism>
<reference evidence="1" key="1">
    <citation type="submission" date="2020-08" db="EMBL/GenBank/DDBJ databases">
        <title>Genomic Encyclopedia of Type Strains, Phase III (KMG-III): the genomes of soil and plant-associated and newly described type strains.</title>
        <authorList>
            <person name="Whitman W."/>
        </authorList>
    </citation>
    <scope>NUCLEOTIDE SEQUENCE [LARGE SCALE GENOMIC DNA]</scope>
    <source>
        <strain evidence="1">CECT 8628</strain>
    </source>
</reference>
<keyword evidence="2" id="KW-1185">Reference proteome</keyword>
<evidence type="ECO:0000313" key="2">
    <source>
        <dbReference type="Proteomes" id="UP000539265"/>
    </source>
</evidence>
<dbReference type="EMBL" id="JACHWX010000011">
    <property type="protein sequence ID" value="MBB3057064.1"/>
    <property type="molecule type" value="Genomic_DNA"/>
</dbReference>
<protein>
    <submittedName>
        <fullName evidence="1">Uncharacterized protein</fullName>
    </submittedName>
</protein>
<dbReference type="Proteomes" id="UP000539265">
    <property type="component" value="Unassembled WGS sequence"/>
</dbReference>
<comment type="caution">
    <text evidence="1">The sequence shown here is derived from an EMBL/GenBank/DDBJ whole genome shotgun (WGS) entry which is preliminary data.</text>
</comment>